<dbReference type="EMBL" id="JBHFNS010000055">
    <property type="protein sequence ID" value="MFB2936228.1"/>
    <property type="molecule type" value="Genomic_DNA"/>
</dbReference>
<evidence type="ECO:0000313" key="2">
    <source>
        <dbReference type="Proteomes" id="UP001576776"/>
    </source>
</evidence>
<gene>
    <name evidence="1" type="ORF">ACE1B6_13325</name>
</gene>
<dbReference type="Proteomes" id="UP001576776">
    <property type="component" value="Unassembled WGS sequence"/>
</dbReference>
<sequence>MTITKLSNISLSIAILINLFMQKVINKTATDPEKQFLALIINIQF</sequence>
<protein>
    <submittedName>
        <fullName evidence="1">Uncharacterized protein</fullName>
    </submittedName>
</protein>
<name>A0ABV4YC24_9CYAN</name>
<reference evidence="1 2" key="1">
    <citation type="submission" date="2024-09" db="EMBL/GenBank/DDBJ databases">
        <title>Floridaenema gen nov. (Aerosakkonemataceae, Aerosakkonematales ord. nov., Cyanobacteria) from benthic tropical and subtropical fresh waters, with the description of four new species.</title>
        <authorList>
            <person name="Moretto J.A."/>
            <person name="Berthold D.E."/>
            <person name="Lefler F.W."/>
            <person name="Huang I.-S."/>
            <person name="Laughinghouse H. IV."/>
        </authorList>
    </citation>
    <scope>NUCLEOTIDE SEQUENCE [LARGE SCALE GENOMIC DNA]</scope>
    <source>
        <strain evidence="1 2">BLCC-F154</strain>
    </source>
</reference>
<organism evidence="1 2">
    <name type="scientific">Floridaenema fluviatile BLCC-F154</name>
    <dbReference type="NCBI Taxonomy" id="3153640"/>
    <lineage>
        <taxon>Bacteria</taxon>
        <taxon>Bacillati</taxon>
        <taxon>Cyanobacteriota</taxon>
        <taxon>Cyanophyceae</taxon>
        <taxon>Oscillatoriophycideae</taxon>
        <taxon>Aerosakkonematales</taxon>
        <taxon>Aerosakkonemataceae</taxon>
        <taxon>Floridanema</taxon>
        <taxon>Floridanema fluviatile</taxon>
    </lineage>
</organism>
<dbReference type="RefSeq" id="WP_413257725.1">
    <property type="nucleotide sequence ID" value="NZ_JBHFNS010000055.1"/>
</dbReference>
<evidence type="ECO:0000313" key="1">
    <source>
        <dbReference type="EMBL" id="MFB2936228.1"/>
    </source>
</evidence>
<comment type="caution">
    <text evidence="1">The sequence shown here is derived from an EMBL/GenBank/DDBJ whole genome shotgun (WGS) entry which is preliminary data.</text>
</comment>
<proteinExistence type="predicted"/>
<accession>A0ABV4YC24</accession>
<keyword evidence="2" id="KW-1185">Reference proteome</keyword>